<evidence type="ECO:0000256" key="3">
    <source>
        <dbReference type="ARBA" id="ARBA00022475"/>
    </source>
</evidence>
<dbReference type="SUPFAM" id="SSF46626">
    <property type="entry name" value="Cytochrome c"/>
    <property type="match status" value="1"/>
</dbReference>
<dbReference type="Gene3D" id="1.10.760.10">
    <property type="entry name" value="Cytochrome c-like domain"/>
    <property type="match status" value="1"/>
</dbReference>
<dbReference type="InterPro" id="IPR009056">
    <property type="entry name" value="Cyt_c-like_dom"/>
</dbReference>
<dbReference type="PRINTS" id="PR00604">
    <property type="entry name" value="CYTCHRMECIAB"/>
</dbReference>
<dbReference type="GO" id="GO:0009055">
    <property type="term" value="F:electron transfer activity"/>
    <property type="evidence" value="ECO:0007669"/>
    <property type="project" value="InterPro"/>
</dbReference>
<accession>A0A0C2YWJ7</accession>
<reference evidence="13 14" key="1">
    <citation type="submission" date="2015-01" db="EMBL/GenBank/DDBJ databases">
        <title>Genome Sequence of Magnetospirillum magnetotacticum Strain MS-1.</title>
        <authorList>
            <person name="Marinov G.K."/>
            <person name="Smalley M.D."/>
            <person name="DeSalvo G."/>
        </authorList>
    </citation>
    <scope>NUCLEOTIDE SEQUENCE [LARGE SCALE GENOMIC DNA]</scope>
    <source>
        <strain evidence="13 14">MS-1</strain>
    </source>
</reference>
<dbReference type="GO" id="GO:0020037">
    <property type="term" value="F:heme binding"/>
    <property type="evidence" value="ECO:0007669"/>
    <property type="project" value="InterPro"/>
</dbReference>
<dbReference type="InterPro" id="IPR036909">
    <property type="entry name" value="Cyt_c-like_dom_sf"/>
</dbReference>
<dbReference type="PANTHER" id="PTHR11961">
    <property type="entry name" value="CYTOCHROME C"/>
    <property type="match status" value="1"/>
</dbReference>
<evidence type="ECO:0000256" key="6">
    <source>
        <dbReference type="ARBA" id="ARBA00022723"/>
    </source>
</evidence>
<dbReference type="PROSITE" id="PS51007">
    <property type="entry name" value="CYTC"/>
    <property type="match status" value="1"/>
</dbReference>
<dbReference type="EMBL" id="JXSL01000023">
    <property type="protein sequence ID" value="KIL99498.1"/>
    <property type="molecule type" value="Genomic_DNA"/>
</dbReference>
<dbReference type="STRING" id="272627.CCC_04014"/>
<dbReference type="GO" id="GO:0046872">
    <property type="term" value="F:metal ion binding"/>
    <property type="evidence" value="ECO:0007669"/>
    <property type="project" value="UniProtKB-KW"/>
</dbReference>
<evidence type="ECO:0000256" key="11">
    <source>
        <dbReference type="PROSITE-ProRule" id="PRU00433"/>
    </source>
</evidence>
<keyword evidence="4 11" id="KW-0349">Heme</keyword>
<evidence type="ECO:0000256" key="2">
    <source>
        <dbReference type="ARBA" id="ARBA00022448"/>
    </source>
</evidence>
<dbReference type="InterPro" id="IPR033480">
    <property type="entry name" value="sCache_2"/>
</dbReference>
<keyword evidence="5" id="KW-0812">Transmembrane</keyword>
<evidence type="ECO:0000256" key="1">
    <source>
        <dbReference type="ARBA" id="ARBA00004651"/>
    </source>
</evidence>
<evidence type="ECO:0000256" key="9">
    <source>
        <dbReference type="ARBA" id="ARBA00023004"/>
    </source>
</evidence>
<dbReference type="GO" id="GO:0005886">
    <property type="term" value="C:plasma membrane"/>
    <property type="evidence" value="ECO:0007669"/>
    <property type="project" value="UniProtKB-SubCell"/>
</dbReference>
<evidence type="ECO:0000256" key="4">
    <source>
        <dbReference type="ARBA" id="ARBA00022617"/>
    </source>
</evidence>
<protein>
    <submittedName>
        <fullName evidence="13">Cytochrome c2</fullName>
    </submittedName>
</protein>
<dbReference type="SMART" id="SM01049">
    <property type="entry name" value="Cache_2"/>
    <property type="match status" value="1"/>
</dbReference>
<evidence type="ECO:0000256" key="5">
    <source>
        <dbReference type="ARBA" id="ARBA00022692"/>
    </source>
</evidence>
<dbReference type="AlphaFoldDB" id="A0A0C2YWJ7"/>
<keyword evidence="3" id="KW-1003">Cell membrane</keyword>
<name>A0A0C2YWJ7_PARME</name>
<evidence type="ECO:0000256" key="8">
    <source>
        <dbReference type="ARBA" id="ARBA00022989"/>
    </source>
</evidence>
<keyword evidence="6 11" id="KW-0479">Metal-binding</keyword>
<keyword evidence="9 11" id="KW-0408">Iron</keyword>
<dbReference type="Pfam" id="PF00034">
    <property type="entry name" value="Cytochrom_C"/>
    <property type="match status" value="1"/>
</dbReference>
<gene>
    <name evidence="13" type="ORF">CCC_04014</name>
</gene>
<keyword evidence="14" id="KW-1185">Reference proteome</keyword>
<feature type="domain" description="Cytochrome c" evidence="12">
    <location>
        <begin position="12"/>
        <end position="111"/>
    </location>
</feature>
<dbReference type="InterPro" id="IPR002327">
    <property type="entry name" value="Cyt_c_1A/1B"/>
</dbReference>
<comment type="caution">
    <text evidence="13">The sequence shown here is derived from an EMBL/GenBank/DDBJ whole genome shotgun (WGS) entry which is preliminary data.</text>
</comment>
<keyword evidence="10" id="KW-0472">Membrane</keyword>
<dbReference type="Gene3D" id="3.30.450.20">
    <property type="entry name" value="PAS domain"/>
    <property type="match status" value="1"/>
</dbReference>
<evidence type="ECO:0000313" key="13">
    <source>
        <dbReference type="EMBL" id="KIL99498.1"/>
    </source>
</evidence>
<evidence type="ECO:0000256" key="7">
    <source>
        <dbReference type="ARBA" id="ARBA00022982"/>
    </source>
</evidence>
<dbReference type="Pfam" id="PF17200">
    <property type="entry name" value="sCache_2"/>
    <property type="match status" value="1"/>
</dbReference>
<comment type="subcellular location">
    <subcellularLocation>
        <location evidence="1">Cell membrane</location>
        <topology evidence="1">Multi-pass membrane protein</topology>
    </subcellularLocation>
</comment>
<evidence type="ECO:0000313" key="14">
    <source>
        <dbReference type="Proteomes" id="UP000031971"/>
    </source>
</evidence>
<keyword evidence="2" id="KW-0813">Transport</keyword>
<evidence type="ECO:0000259" key="12">
    <source>
        <dbReference type="PROSITE" id="PS51007"/>
    </source>
</evidence>
<keyword evidence="7" id="KW-0249">Electron transport</keyword>
<keyword evidence="8" id="KW-1133">Transmembrane helix</keyword>
<sequence length="240" mass="26210">MCAALPVRAETVEEAAGRHVFDHCKACHSADPGKQGFGPNLHGVVGRPAASLPTFMYSEALKASGLIWTEDNLRAWIAGNDKLVPGTRMRHVAITDRAEQDYLIAYLKTFGDSMGPEQARVLLDRAVGKVKSDGPDKAFAAFNDPKGGFVARDLYVFVFDMKGKYMASGGNPKLTGTDASKLQDAEGKAIVSEMINIANSTGKGEVDYMWLNRVDNQVEKKRSMIQRVGDYIVGVGYYFH</sequence>
<proteinExistence type="predicted"/>
<evidence type="ECO:0000256" key="10">
    <source>
        <dbReference type="ARBA" id="ARBA00023136"/>
    </source>
</evidence>
<dbReference type="Proteomes" id="UP000031971">
    <property type="component" value="Unassembled WGS sequence"/>
</dbReference>
<organism evidence="13 14">
    <name type="scientific">Paramagnetospirillum magnetotacticum MS-1</name>
    <dbReference type="NCBI Taxonomy" id="272627"/>
    <lineage>
        <taxon>Bacteria</taxon>
        <taxon>Pseudomonadati</taxon>
        <taxon>Pseudomonadota</taxon>
        <taxon>Alphaproteobacteria</taxon>
        <taxon>Rhodospirillales</taxon>
        <taxon>Magnetospirillaceae</taxon>
        <taxon>Paramagnetospirillum</taxon>
    </lineage>
</organism>